<dbReference type="NCBIfam" id="TIGR01898">
    <property type="entry name" value="cas_TM1791_cmr6"/>
    <property type="match status" value="1"/>
</dbReference>
<dbReference type="Proteomes" id="UP001071230">
    <property type="component" value="Unassembled WGS sequence"/>
</dbReference>
<feature type="region of interest" description="Disordered" evidence="2">
    <location>
        <begin position="282"/>
        <end position="312"/>
    </location>
</feature>
<dbReference type="InterPro" id="IPR005537">
    <property type="entry name" value="RAMP_III_fam"/>
</dbReference>
<name>A0A8S0X0X0_9FIRM</name>
<reference evidence="4" key="2">
    <citation type="submission" date="2020-01" db="EMBL/GenBank/DDBJ databases">
        <authorList>
            <person name="Hornung B."/>
        </authorList>
    </citation>
    <scope>NUCLEOTIDE SEQUENCE</scope>
    <source>
        <strain evidence="4">PacBioINE</strain>
    </source>
</reference>
<accession>A0A8S0X0X0</accession>
<dbReference type="EMBL" id="LR746496">
    <property type="protein sequence ID" value="CAA7602811.1"/>
    <property type="molecule type" value="Genomic_DNA"/>
</dbReference>
<reference evidence="5" key="1">
    <citation type="submission" date="2014-11" db="EMBL/GenBank/DDBJ databases">
        <authorList>
            <person name="Hornung B.V."/>
        </authorList>
    </citation>
    <scope>NUCLEOTIDE SEQUENCE</scope>
    <source>
        <strain evidence="5">INE</strain>
    </source>
</reference>
<protein>
    <submittedName>
        <fullName evidence="4">CRISPR type III-associated RAMP protein Cmr6</fullName>
    </submittedName>
    <submittedName>
        <fullName evidence="5">CRISPR-associated RAMP protein, Cmr6</fullName>
    </submittedName>
</protein>
<feature type="domain" description="CRISPR type III-associated protein" evidence="3">
    <location>
        <begin position="235"/>
        <end position="444"/>
    </location>
</feature>
<dbReference type="GO" id="GO:0051607">
    <property type="term" value="P:defense response to virus"/>
    <property type="evidence" value="ECO:0007669"/>
    <property type="project" value="UniProtKB-KW"/>
</dbReference>
<evidence type="ECO:0000313" key="4">
    <source>
        <dbReference type="EMBL" id="CAA7602811.1"/>
    </source>
</evidence>
<evidence type="ECO:0000256" key="1">
    <source>
        <dbReference type="ARBA" id="ARBA00023118"/>
    </source>
</evidence>
<feature type="compositionally biased region" description="Basic and acidic residues" evidence="2">
    <location>
        <begin position="300"/>
        <end position="312"/>
    </location>
</feature>
<dbReference type="Proteomes" id="UP000836597">
    <property type="component" value="Chromosome"/>
</dbReference>
<feature type="compositionally biased region" description="Acidic residues" evidence="2">
    <location>
        <begin position="287"/>
        <end position="296"/>
    </location>
</feature>
<evidence type="ECO:0000256" key="2">
    <source>
        <dbReference type="SAM" id="MobiDB-lite"/>
    </source>
</evidence>
<evidence type="ECO:0000313" key="6">
    <source>
        <dbReference type="Proteomes" id="UP001071230"/>
    </source>
</evidence>
<dbReference type="PANTHER" id="PTHR39965:SF1">
    <property type="entry name" value="CRISPR SYSTEM CMR SUBUNIT CMR6"/>
    <property type="match status" value="1"/>
</dbReference>
<dbReference type="KEGG" id="aacx:DEACI_3490"/>
<keyword evidence="1" id="KW-0051">Antiviral defense</keyword>
<feature type="region of interest" description="Disordered" evidence="2">
    <location>
        <begin position="84"/>
        <end position="106"/>
    </location>
</feature>
<evidence type="ECO:0000259" key="3">
    <source>
        <dbReference type="Pfam" id="PF03787"/>
    </source>
</evidence>
<dbReference type="AlphaFoldDB" id="A0A8S0X0X0"/>
<gene>
    <name evidence="5" type="ORF">DEACI_0428</name>
    <name evidence="4" type="ORF">DEACI_3490</name>
</gene>
<dbReference type="PANTHER" id="PTHR39965">
    <property type="entry name" value="CRISPR SYSTEM CMR SUBUNIT CMR6"/>
    <property type="match status" value="1"/>
</dbReference>
<dbReference type="Pfam" id="PF03787">
    <property type="entry name" value="RAMPs"/>
    <property type="match status" value="1"/>
</dbReference>
<organism evidence="4">
    <name type="scientific">Acididesulfobacillus acetoxydans</name>
    <dbReference type="NCBI Taxonomy" id="1561005"/>
    <lineage>
        <taxon>Bacteria</taxon>
        <taxon>Bacillati</taxon>
        <taxon>Bacillota</taxon>
        <taxon>Clostridia</taxon>
        <taxon>Eubacteriales</taxon>
        <taxon>Peptococcaceae</taxon>
        <taxon>Acididesulfobacillus</taxon>
    </lineage>
</organism>
<proteinExistence type="predicted"/>
<dbReference type="EMBL" id="CDGJ01000009">
    <property type="protein sequence ID" value="CEJ06008.1"/>
    <property type="molecule type" value="Genomic_DNA"/>
</dbReference>
<keyword evidence="6" id="KW-1185">Reference proteome</keyword>
<evidence type="ECO:0000313" key="5">
    <source>
        <dbReference type="EMBL" id="CEJ06008.1"/>
    </source>
</evidence>
<dbReference type="InterPro" id="IPR010172">
    <property type="entry name" value="CRISPR-assoc_prot_TM1791"/>
</dbReference>
<sequence>MGEMNRKRLRIFQFSCERGKGIILGEDGKKYSFDLASENNQLKNQLALGAEVEFTVIREGNPSQVNAVSLCREERTPVHEYKRNEKGIPPLRPQAAAQGGPRRGDAEMRAGAGNWNMNGTQGRREGGGYFPAEREVPRYIPRDTRELLAESEVKFENYYLRLNKFPLVQNGRKGGAEKERFVVVQHDQRGLLSGTLAPEFSFCRLPEILARREKSILDLGFETLSFTAKPEWRVVVGLGGASVYETSITLHHLYGFPYLPGSAVKGVTRSWIWAEHFAEREGREQEEPGWQDESAQEESGGEKSGQEEARPCKAGQDEGFIRLFGGKTEDKKEIRKGSVLFFDAFPLGNPEIEVDVMTPHNADYYGSKNKAPADYYEPNPILFLTVGKKTEFRFTLAIRKEDNVEIKSGCFAGKRVLEVARTGLEQALKEQGIGAKTAVGYGFMS</sequence>